<sequence length="181" mass="20383">MVNWNTVGKVAKVTAKALVNNSKVQDFGMNIAQNAMNKKDSNKIKMPNLIDVSVEDAIKIASKKELHGVKILATPKSSYANLSKNMVVYTDPKPNKTVKDLIKLYYLDDKVIEQSKSLKQEELLAAKEREESKQKKKEDQKVAMKKNVDKSKNIFQTGIKKVNTTGKSMTSVLKKNNKKKK</sequence>
<feature type="region of interest" description="Disordered" evidence="1">
    <location>
        <begin position="128"/>
        <end position="147"/>
    </location>
</feature>
<accession>A0A377MRZ3</accession>
<evidence type="ECO:0000256" key="1">
    <source>
        <dbReference type="SAM" id="MobiDB-lite"/>
    </source>
</evidence>
<dbReference type="Gene3D" id="3.30.10.20">
    <property type="match status" value="1"/>
</dbReference>
<dbReference type="AlphaFoldDB" id="A0A377MRZ3"/>
<organism evidence="3 4">
    <name type="scientific">Enterococcus durans</name>
    <dbReference type="NCBI Taxonomy" id="53345"/>
    <lineage>
        <taxon>Bacteria</taxon>
        <taxon>Bacillati</taxon>
        <taxon>Bacillota</taxon>
        <taxon>Bacilli</taxon>
        <taxon>Lactobacillales</taxon>
        <taxon>Enterococcaceae</taxon>
        <taxon>Enterococcus</taxon>
    </lineage>
</organism>
<dbReference type="RefSeq" id="WP_002339158.1">
    <property type="nucleotide sequence ID" value="NZ_UGIF01000004.1"/>
</dbReference>
<evidence type="ECO:0000313" key="3">
    <source>
        <dbReference type="EMBL" id="STQ33024.1"/>
    </source>
</evidence>
<name>A0A377MRZ3_9ENTE</name>
<feature type="domain" description="PASTA" evidence="2">
    <location>
        <begin position="40"/>
        <end position="108"/>
    </location>
</feature>
<evidence type="ECO:0000259" key="2">
    <source>
        <dbReference type="PROSITE" id="PS51178"/>
    </source>
</evidence>
<dbReference type="Proteomes" id="UP000254070">
    <property type="component" value="Unassembled WGS sequence"/>
</dbReference>
<dbReference type="PROSITE" id="PS51178">
    <property type="entry name" value="PASTA"/>
    <property type="match status" value="1"/>
</dbReference>
<dbReference type="EMBL" id="UGIF01000004">
    <property type="protein sequence ID" value="STQ33024.1"/>
    <property type="molecule type" value="Genomic_DNA"/>
</dbReference>
<dbReference type="SMART" id="SM00740">
    <property type="entry name" value="PASTA"/>
    <property type="match status" value="1"/>
</dbReference>
<protein>
    <recommendedName>
        <fullName evidence="2">PASTA domain-containing protein</fullName>
    </recommendedName>
</protein>
<gene>
    <name evidence="3" type="ORF">NCTC8129_03234</name>
</gene>
<dbReference type="InterPro" id="IPR005543">
    <property type="entry name" value="PASTA_dom"/>
</dbReference>
<reference evidence="3 4" key="1">
    <citation type="submission" date="2018-06" db="EMBL/GenBank/DDBJ databases">
        <authorList>
            <consortium name="Pathogen Informatics"/>
            <person name="Doyle S."/>
        </authorList>
    </citation>
    <scope>NUCLEOTIDE SEQUENCE [LARGE SCALE GENOMIC DNA]</scope>
    <source>
        <strain evidence="3 4">NCTC8129</strain>
    </source>
</reference>
<evidence type="ECO:0000313" key="4">
    <source>
        <dbReference type="Proteomes" id="UP000254070"/>
    </source>
</evidence>
<proteinExistence type="predicted"/>